<keyword evidence="4" id="KW-1185">Reference proteome</keyword>
<accession>A0A8H8R203</accession>
<dbReference type="RefSeq" id="XP_031005088.1">
    <property type="nucleotide sequence ID" value="XM_031150754.1"/>
</dbReference>
<feature type="transmembrane region" description="Helical" evidence="1">
    <location>
        <begin position="275"/>
        <end position="294"/>
    </location>
</feature>
<dbReference type="EMBL" id="QGMH01000073">
    <property type="protein sequence ID" value="TVY26300.1"/>
    <property type="molecule type" value="Genomic_DNA"/>
</dbReference>
<feature type="domain" description="DUF6594" evidence="2">
    <location>
        <begin position="14"/>
        <end position="287"/>
    </location>
</feature>
<keyword evidence="1" id="KW-1133">Transmembrane helix</keyword>
<dbReference type="PANTHER" id="PTHR34502">
    <property type="entry name" value="DUF6594 DOMAIN-CONTAINING PROTEIN-RELATED"/>
    <property type="match status" value="1"/>
</dbReference>
<dbReference type="InterPro" id="IPR046529">
    <property type="entry name" value="DUF6594"/>
</dbReference>
<dbReference type="Proteomes" id="UP000431533">
    <property type="component" value="Unassembled WGS sequence"/>
</dbReference>
<dbReference type="GeneID" id="41986008"/>
<organism evidence="3 4">
    <name type="scientific">Lachnellula hyalina</name>
    <dbReference type="NCBI Taxonomy" id="1316788"/>
    <lineage>
        <taxon>Eukaryota</taxon>
        <taxon>Fungi</taxon>
        <taxon>Dikarya</taxon>
        <taxon>Ascomycota</taxon>
        <taxon>Pezizomycotina</taxon>
        <taxon>Leotiomycetes</taxon>
        <taxon>Helotiales</taxon>
        <taxon>Lachnaceae</taxon>
        <taxon>Lachnellula</taxon>
    </lineage>
</organism>
<feature type="transmembrane region" description="Helical" evidence="1">
    <location>
        <begin position="246"/>
        <end position="268"/>
    </location>
</feature>
<keyword evidence="1" id="KW-0472">Membrane</keyword>
<dbReference type="OrthoDB" id="3533814at2759"/>
<protein>
    <recommendedName>
        <fullName evidence="2">DUF6594 domain-containing protein</fullName>
    </recommendedName>
</protein>
<evidence type="ECO:0000256" key="1">
    <source>
        <dbReference type="SAM" id="Phobius"/>
    </source>
</evidence>
<gene>
    <name evidence="3" type="ORF">LHYA1_G005810</name>
</gene>
<dbReference type="AlphaFoldDB" id="A0A8H8R203"/>
<reference evidence="3 4" key="1">
    <citation type="submission" date="2018-05" db="EMBL/GenBank/DDBJ databases">
        <title>Genome sequencing and assembly of the regulated plant pathogen Lachnellula willkommii and related sister species for the development of diagnostic species identification markers.</title>
        <authorList>
            <person name="Giroux E."/>
            <person name="Bilodeau G."/>
        </authorList>
    </citation>
    <scope>NUCLEOTIDE SEQUENCE [LARGE SCALE GENOMIC DNA]</scope>
    <source>
        <strain evidence="3 4">CBS 185.66</strain>
    </source>
</reference>
<proteinExistence type="predicted"/>
<dbReference type="Pfam" id="PF20237">
    <property type="entry name" value="DUF6594"/>
    <property type="match status" value="1"/>
</dbReference>
<keyword evidence="1" id="KW-0812">Transmembrane</keyword>
<evidence type="ECO:0000259" key="2">
    <source>
        <dbReference type="Pfam" id="PF20237"/>
    </source>
</evidence>
<name>A0A8H8R203_9HELO</name>
<evidence type="ECO:0000313" key="4">
    <source>
        <dbReference type="Proteomes" id="UP000431533"/>
    </source>
</evidence>
<comment type="caution">
    <text evidence="3">The sequence shown here is derived from an EMBL/GenBank/DDBJ whole genome shotgun (WGS) entry which is preliminary data.</text>
</comment>
<sequence>MANMFIVEQCPEGYPRLAALLDCDENFMLYRRFGFLQARILLNKQDELRELEKDLDRMDKVDERKDPEVLRSREKDAALSERRKNLLYNVEQKFKEYSQLLAATRDIASFNRPPDRDYLSVKSYFEEESPLCSVEGYIYYKEDIITLKPGRENAWLDAFVEKVLQKLSCRFTGVCTETLFRQNIIFTDCDLHRKTNPEATGIILYNRASIEFVVSVIIIAMILTLLIVPVYVLWHMTRITQTGRTTSIIMGVLLVATLIFSAALSLFTRAKRQEILAAAAAYCAILVVFIGNVGQFSPAKSG</sequence>
<evidence type="ECO:0000313" key="3">
    <source>
        <dbReference type="EMBL" id="TVY26300.1"/>
    </source>
</evidence>
<dbReference type="PANTHER" id="PTHR34502:SF3">
    <property type="entry name" value="DUF6594 DOMAIN-CONTAINING PROTEIN"/>
    <property type="match status" value="1"/>
</dbReference>
<feature type="transmembrane region" description="Helical" evidence="1">
    <location>
        <begin position="212"/>
        <end position="234"/>
    </location>
</feature>